<name>A0A0A9GJV4_ARUDO</name>
<sequence>MGFYVPNFTFPPFDFASTYLDVTLAFATLSSCALTLILSPLITS</sequence>
<dbReference type="AlphaFoldDB" id="A0A0A9GJV4"/>
<keyword evidence="1" id="KW-0472">Membrane</keyword>
<evidence type="ECO:0000256" key="1">
    <source>
        <dbReference type="SAM" id="Phobius"/>
    </source>
</evidence>
<accession>A0A0A9GJV4</accession>
<protein>
    <submittedName>
        <fullName evidence="2">Uncharacterized protein</fullName>
    </submittedName>
</protein>
<keyword evidence="1" id="KW-1133">Transmembrane helix</keyword>
<proteinExistence type="predicted"/>
<reference evidence="2" key="2">
    <citation type="journal article" date="2015" name="Data Brief">
        <title>Shoot transcriptome of the giant reed, Arundo donax.</title>
        <authorList>
            <person name="Barrero R.A."/>
            <person name="Guerrero F.D."/>
            <person name="Moolhuijzen P."/>
            <person name="Goolsby J.A."/>
            <person name="Tidwell J."/>
            <person name="Bellgard S.E."/>
            <person name="Bellgard M.I."/>
        </authorList>
    </citation>
    <scope>NUCLEOTIDE SEQUENCE</scope>
    <source>
        <tissue evidence="2">Shoot tissue taken approximately 20 cm above the soil surface</tissue>
    </source>
</reference>
<keyword evidence="1" id="KW-0812">Transmembrane</keyword>
<reference evidence="2" key="1">
    <citation type="submission" date="2014-09" db="EMBL/GenBank/DDBJ databases">
        <authorList>
            <person name="Magalhaes I.L.F."/>
            <person name="Oliveira U."/>
            <person name="Santos F.R."/>
            <person name="Vidigal T.H.D.A."/>
            <person name="Brescovit A.D."/>
            <person name="Santos A.J."/>
        </authorList>
    </citation>
    <scope>NUCLEOTIDE SEQUENCE</scope>
    <source>
        <tissue evidence="2">Shoot tissue taken approximately 20 cm above the soil surface</tissue>
    </source>
</reference>
<feature type="transmembrane region" description="Helical" evidence="1">
    <location>
        <begin position="20"/>
        <end position="42"/>
    </location>
</feature>
<dbReference type="EMBL" id="GBRH01174222">
    <property type="protein sequence ID" value="JAE23674.1"/>
    <property type="molecule type" value="Transcribed_RNA"/>
</dbReference>
<evidence type="ECO:0000313" key="2">
    <source>
        <dbReference type="EMBL" id="JAE23674.1"/>
    </source>
</evidence>
<organism evidence="2">
    <name type="scientific">Arundo donax</name>
    <name type="common">Giant reed</name>
    <name type="synonym">Donax arundinaceus</name>
    <dbReference type="NCBI Taxonomy" id="35708"/>
    <lineage>
        <taxon>Eukaryota</taxon>
        <taxon>Viridiplantae</taxon>
        <taxon>Streptophyta</taxon>
        <taxon>Embryophyta</taxon>
        <taxon>Tracheophyta</taxon>
        <taxon>Spermatophyta</taxon>
        <taxon>Magnoliopsida</taxon>
        <taxon>Liliopsida</taxon>
        <taxon>Poales</taxon>
        <taxon>Poaceae</taxon>
        <taxon>PACMAD clade</taxon>
        <taxon>Arundinoideae</taxon>
        <taxon>Arundineae</taxon>
        <taxon>Arundo</taxon>
    </lineage>
</organism>